<gene>
    <name evidence="4" type="ORF">DL546_008939</name>
</gene>
<feature type="region of interest" description="Disordered" evidence="1">
    <location>
        <begin position="514"/>
        <end position="533"/>
    </location>
</feature>
<organism evidence="4 5">
    <name type="scientific">Coniochaeta pulveracea</name>
    <dbReference type="NCBI Taxonomy" id="177199"/>
    <lineage>
        <taxon>Eukaryota</taxon>
        <taxon>Fungi</taxon>
        <taxon>Dikarya</taxon>
        <taxon>Ascomycota</taxon>
        <taxon>Pezizomycotina</taxon>
        <taxon>Sordariomycetes</taxon>
        <taxon>Sordariomycetidae</taxon>
        <taxon>Coniochaetales</taxon>
        <taxon>Coniochaetaceae</taxon>
        <taxon>Coniochaeta</taxon>
    </lineage>
</organism>
<feature type="region of interest" description="Disordered" evidence="1">
    <location>
        <begin position="431"/>
        <end position="502"/>
    </location>
</feature>
<reference evidence="4 5" key="1">
    <citation type="submission" date="2018-08" db="EMBL/GenBank/DDBJ databases">
        <title>Draft genome of the lignicolous fungus Coniochaeta pulveracea.</title>
        <authorList>
            <person name="Borstlap C.J."/>
            <person name="De Witt R.N."/>
            <person name="Botha A."/>
            <person name="Volschenk H."/>
        </authorList>
    </citation>
    <scope>NUCLEOTIDE SEQUENCE [LARGE SCALE GENOMIC DNA]</scope>
    <source>
        <strain evidence="4 5">CAB683</strain>
    </source>
</reference>
<dbReference type="STRING" id="177199.A0A420YLY4"/>
<feature type="compositionally biased region" description="Basic residues" evidence="1">
    <location>
        <begin position="431"/>
        <end position="449"/>
    </location>
</feature>
<dbReference type="Pfam" id="PF00350">
    <property type="entry name" value="Dynamin_N"/>
    <property type="match status" value="1"/>
</dbReference>
<evidence type="ECO:0000313" key="4">
    <source>
        <dbReference type="EMBL" id="RKU48913.1"/>
    </source>
</evidence>
<feature type="domain" description="Dynamin N-terminal" evidence="2">
    <location>
        <begin position="94"/>
        <end position="327"/>
    </location>
</feature>
<feature type="compositionally biased region" description="Low complexity" evidence="1">
    <location>
        <begin position="460"/>
        <end position="472"/>
    </location>
</feature>
<dbReference type="Proteomes" id="UP000275385">
    <property type="component" value="Unassembled WGS sequence"/>
</dbReference>
<dbReference type="InterPro" id="IPR045063">
    <property type="entry name" value="Dynamin_N"/>
</dbReference>
<evidence type="ECO:0000313" key="5">
    <source>
        <dbReference type="Proteomes" id="UP000275385"/>
    </source>
</evidence>
<comment type="caution">
    <text evidence="4">The sequence shown here is derived from an EMBL/GenBank/DDBJ whole genome shotgun (WGS) entry which is preliminary data.</text>
</comment>
<dbReference type="InterPro" id="IPR056024">
    <property type="entry name" value="DUF7605"/>
</dbReference>
<dbReference type="EMBL" id="QVQW01000003">
    <property type="protein sequence ID" value="RKU48913.1"/>
    <property type="molecule type" value="Genomic_DNA"/>
</dbReference>
<protein>
    <recommendedName>
        <fullName evidence="6">Nuclear GTPase SLIP-GC</fullName>
    </recommendedName>
</protein>
<feature type="region of interest" description="Disordered" evidence="1">
    <location>
        <begin position="1"/>
        <end position="32"/>
    </location>
</feature>
<dbReference type="PANTHER" id="PTHR36681:SF3">
    <property type="entry name" value="NUCLEAR GTPASE, GERMINAL CENTER-ASSOCIATED, TANDEM DUPLICATE 3"/>
    <property type="match status" value="1"/>
</dbReference>
<dbReference type="AlphaFoldDB" id="A0A420YLY4"/>
<feature type="domain" description="DUF7605" evidence="3">
    <location>
        <begin position="743"/>
        <end position="909"/>
    </location>
</feature>
<dbReference type="OrthoDB" id="3598281at2759"/>
<dbReference type="Pfam" id="PF24564">
    <property type="entry name" value="DUF7605"/>
    <property type="match status" value="1"/>
</dbReference>
<evidence type="ECO:0000256" key="1">
    <source>
        <dbReference type="SAM" id="MobiDB-lite"/>
    </source>
</evidence>
<dbReference type="Gene3D" id="3.40.50.300">
    <property type="entry name" value="P-loop containing nucleotide triphosphate hydrolases"/>
    <property type="match status" value="1"/>
</dbReference>
<keyword evidence="5" id="KW-1185">Reference proteome</keyword>
<accession>A0A420YLY4</accession>
<dbReference type="PANTHER" id="PTHR36681">
    <property type="entry name" value="NUCLEAR GTPASE, GERMINAL CENTER-ASSOCIATED, TANDEM DUPLICATE 3"/>
    <property type="match status" value="1"/>
</dbReference>
<evidence type="ECO:0000259" key="3">
    <source>
        <dbReference type="Pfam" id="PF24564"/>
    </source>
</evidence>
<feature type="region of interest" description="Disordered" evidence="1">
    <location>
        <begin position="1003"/>
        <end position="1056"/>
    </location>
</feature>
<feature type="compositionally biased region" description="Basic and acidic residues" evidence="1">
    <location>
        <begin position="1009"/>
        <end position="1037"/>
    </location>
</feature>
<sequence length="1074" mass="119926">MYGNQLLSSPAVLQSGPGQSTSAAQEPAQQKPLQQLVSVTDINSLEKGVNAGHQYLSNLKETLGVAPAHSTDAETWIKTIDELLSRPRQKRTIVGVIGNTGAGKSSVINAVLDEERLLPTNGMRACTASATEVCYNDSDDTDQLYRAEIEFITADDWLEELEILYGDLLNSEGKIVRECTNADTDAGRAYAKIKAVYPHVTKDQIERSKPATLAGDSAVTRVLGTTLQFQTSAANSMYKRLQSYVDSKEKTAKAEKKMEHWPLIKVVRMYTKASALSTGAVIVDLPGVQDSNAARAAVAANYMKQCTGLWIVAPITRAVDDKTAKKLLGDSFRRQLMYDGTYSAVTFICSKTDDISVTEVADSLGLENRFAEDWAKIDVWDAALEERGTRLQGLKDQRAMLLEIFNSAEDELDKWDDFKRKLSAGETVYATKKRKHPANSLPSRKKHRVKSSEGRKQRLSIDTSSDTASDSDLSSKSDSDYDSLSGSDKENGVPDEADDRVPLTEAEIDRHLSEIKASKQTLREQRKQVDEQISQVRTEMKDLTLGKGELDAKIRAVCIKGRNSYSREAIKNDFAQGIKELDQVNAMQMDEASFDPEQDLRDYDKVAESLPVFCVSSRAFQQMRGRMKKDNFNHNGYTCPEDTEVPQLQQHARQLTEAGRIMNARMFLNDLATLVGSMTMWAADDGTSHFTKNEKNAQQSSLQNRLGQLNKDLRDAIDTCIRDIRGALTEQIYESFGKSIPVARDSAHATAQSWGTQHWATYKATVRRNGVWHRNYNAELWQPMEVKLTSGWERAFQRRLPGLLQTLVGHLTKMFETFHNDAVAYVKEHCVNLAGIQMLDQQLQGYRQRLKDIPALVTTITQEIQKDANRSFTPVIQEDMQPAYTVCYEEHGPGSYMRMKNHMVAHVDTAKDTMFQHATDNVTKQLNDMCDRICQELCVFILQGVYQQIARDYQAALVGSDKQTFSTLTRAERMLRGEMLLLLQQVGMAFADCVPPAPIQLAEPSSVEPQKEQDVDTQSRVEANHEPDADAHIKPEPKASSQPDIDAQIKAEAEAHSQFALSTIPEAVIKAESD</sequence>
<feature type="compositionally biased region" description="Basic and acidic residues" evidence="1">
    <location>
        <begin position="514"/>
        <end position="530"/>
    </location>
</feature>
<evidence type="ECO:0000259" key="2">
    <source>
        <dbReference type="Pfam" id="PF00350"/>
    </source>
</evidence>
<name>A0A420YLY4_9PEZI</name>
<dbReference type="SUPFAM" id="SSF52540">
    <property type="entry name" value="P-loop containing nucleoside triphosphate hydrolases"/>
    <property type="match status" value="2"/>
</dbReference>
<proteinExistence type="predicted"/>
<dbReference type="InterPro" id="IPR027417">
    <property type="entry name" value="P-loop_NTPase"/>
</dbReference>
<evidence type="ECO:0008006" key="6">
    <source>
        <dbReference type="Google" id="ProtNLM"/>
    </source>
</evidence>